<evidence type="ECO:0000313" key="2">
    <source>
        <dbReference type="EMBL" id="EPX83904.1"/>
    </source>
</evidence>
<sequence length="285" mass="31517">MAGVVGSGMWKLLLHTGYGRAISGGFRSHFYKEIGCLPGSVICGSLIKARQHEEQETRLLVYGDPHGNYAPLIDACSAKRPDAMLIAGDMTAPKDEPERIRPIRSELAELLEEDIEIIWTHGNHDTDSPEIHDATFESFPEGHLHGGVRTLKSSGLRVAALGGVFRGQIWYPEMHYEDPARYQCPETFLQEKDCAWRGGLPLRHRSSIFPSDAERIKQIGADILLTHEAPSAVSPHGFLALDQLADDMGAKVIFHGHHHISYADELMNGIQVRGLGLAEPVRVYV</sequence>
<dbReference type="eggNOG" id="COG2129">
    <property type="taxonomic scope" value="Bacteria"/>
</dbReference>
<evidence type="ECO:0000259" key="1">
    <source>
        <dbReference type="Pfam" id="PF00149"/>
    </source>
</evidence>
<comment type="caution">
    <text evidence="2">The sequence shown here is derived from an EMBL/GenBank/DDBJ whole genome shotgun (WGS) entry which is preliminary data.</text>
</comment>
<dbReference type="CDD" id="cd00838">
    <property type="entry name" value="MPP_superfamily"/>
    <property type="match status" value="1"/>
</dbReference>
<dbReference type="InterPro" id="IPR029052">
    <property type="entry name" value="Metallo-depent_PP-like"/>
</dbReference>
<feature type="domain" description="Calcineurin-like phosphoesterase" evidence="1">
    <location>
        <begin position="58"/>
        <end position="260"/>
    </location>
</feature>
<dbReference type="EMBL" id="APVH01000013">
    <property type="protein sequence ID" value="EPX83904.1"/>
    <property type="molecule type" value="Genomic_DNA"/>
</dbReference>
<proteinExistence type="predicted"/>
<organism evidence="2 3">
    <name type="scientific">Salipiger mucosus DSM 16094</name>
    <dbReference type="NCBI Taxonomy" id="1123237"/>
    <lineage>
        <taxon>Bacteria</taxon>
        <taxon>Pseudomonadati</taxon>
        <taxon>Pseudomonadota</taxon>
        <taxon>Alphaproteobacteria</taxon>
        <taxon>Rhodobacterales</taxon>
        <taxon>Roseobacteraceae</taxon>
        <taxon>Salipiger</taxon>
    </lineage>
</organism>
<dbReference type="InterPro" id="IPR004843">
    <property type="entry name" value="Calcineurin-like_PHP"/>
</dbReference>
<dbReference type="OrthoDB" id="651281at2"/>
<protein>
    <submittedName>
        <fullName evidence="2">Diadenosine tetraphosphatase</fullName>
    </submittedName>
</protein>
<evidence type="ECO:0000313" key="3">
    <source>
        <dbReference type="Proteomes" id="UP000015347"/>
    </source>
</evidence>
<dbReference type="AlphaFoldDB" id="S9SCD7"/>
<name>S9SCD7_9RHOB</name>
<keyword evidence="3" id="KW-1185">Reference proteome</keyword>
<dbReference type="Proteomes" id="UP000015347">
    <property type="component" value="Unassembled WGS sequence"/>
</dbReference>
<dbReference type="HOGENOM" id="CLU_084430_0_0_5"/>
<dbReference type="SUPFAM" id="SSF56300">
    <property type="entry name" value="Metallo-dependent phosphatases"/>
    <property type="match status" value="1"/>
</dbReference>
<dbReference type="STRING" id="1123237.Salmuc_01679"/>
<dbReference type="Gene3D" id="3.60.21.10">
    <property type="match status" value="1"/>
</dbReference>
<dbReference type="GO" id="GO:0016787">
    <property type="term" value="F:hydrolase activity"/>
    <property type="evidence" value="ECO:0007669"/>
    <property type="project" value="InterPro"/>
</dbReference>
<reference evidence="3" key="1">
    <citation type="journal article" date="2014" name="Stand. Genomic Sci.">
        <title>Genome sequence of the exopolysaccharide-producing Salipiger mucosus type strain (DSM 16094(T)), a moderately halophilic member of the Roseobacter clade.</title>
        <authorList>
            <person name="Riedel T."/>
            <person name="Spring S."/>
            <person name="Fiebig A."/>
            <person name="Petersen J."/>
            <person name="Kyrpides N.C."/>
            <person name="Goker M."/>
            <person name="Klenk H.P."/>
        </authorList>
    </citation>
    <scope>NUCLEOTIDE SEQUENCE [LARGE SCALE GENOMIC DNA]</scope>
    <source>
        <strain evidence="3">DSM 16094</strain>
    </source>
</reference>
<accession>S9SCD7</accession>
<dbReference type="Pfam" id="PF00149">
    <property type="entry name" value="Metallophos"/>
    <property type="match status" value="1"/>
</dbReference>
<gene>
    <name evidence="2" type="ORF">Salmuc_01679</name>
</gene>